<dbReference type="FunFam" id="3.30.160.60:FF:000446">
    <property type="entry name" value="Zinc finger protein"/>
    <property type="match status" value="1"/>
</dbReference>
<dbReference type="OrthoDB" id="427030at2759"/>
<accession>A0A5B7CK25</accession>
<dbReference type="EMBL" id="VSRR010000057">
    <property type="protein sequence ID" value="MPC09151.1"/>
    <property type="molecule type" value="Genomic_DNA"/>
</dbReference>
<name>A0A5B7CK25_PORTR</name>
<feature type="domain" description="C2H2-type" evidence="10">
    <location>
        <begin position="178"/>
        <end position="209"/>
    </location>
</feature>
<dbReference type="InterPro" id="IPR050888">
    <property type="entry name" value="ZnF_C2H2-type_TF"/>
</dbReference>
<feature type="domain" description="C2H2-type" evidence="10">
    <location>
        <begin position="144"/>
        <end position="177"/>
    </location>
</feature>
<evidence type="ECO:0000313" key="12">
    <source>
        <dbReference type="Proteomes" id="UP000324222"/>
    </source>
</evidence>
<evidence type="ECO:0000259" key="10">
    <source>
        <dbReference type="PROSITE" id="PS50157"/>
    </source>
</evidence>
<evidence type="ECO:0000313" key="11">
    <source>
        <dbReference type="EMBL" id="MPC09151.1"/>
    </source>
</evidence>
<evidence type="ECO:0000256" key="1">
    <source>
        <dbReference type="ARBA" id="ARBA00004123"/>
    </source>
</evidence>
<keyword evidence="3" id="KW-0677">Repeat</keyword>
<feature type="compositionally biased region" description="Basic and acidic residues" evidence="9">
    <location>
        <begin position="203"/>
        <end position="219"/>
    </location>
</feature>
<evidence type="ECO:0000256" key="9">
    <source>
        <dbReference type="SAM" id="MobiDB-lite"/>
    </source>
</evidence>
<reference evidence="11 12" key="1">
    <citation type="submission" date="2019-05" db="EMBL/GenBank/DDBJ databases">
        <title>Another draft genome of Portunus trituberculatus and its Hox gene families provides insights of decapod evolution.</title>
        <authorList>
            <person name="Jeong J.-H."/>
            <person name="Song I."/>
            <person name="Kim S."/>
            <person name="Choi T."/>
            <person name="Kim D."/>
            <person name="Ryu S."/>
            <person name="Kim W."/>
        </authorList>
    </citation>
    <scope>NUCLEOTIDE SEQUENCE [LARGE SCALE GENOMIC DNA]</scope>
    <source>
        <tissue evidence="11">Muscle</tissue>
    </source>
</reference>
<keyword evidence="4 7" id="KW-0863">Zinc-finger</keyword>
<dbReference type="GO" id="GO:0008270">
    <property type="term" value="F:zinc ion binding"/>
    <property type="evidence" value="ECO:0007669"/>
    <property type="project" value="UniProtKB-KW"/>
</dbReference>
<feature type="compositionally biased region" description="Basic residues" evidence="9">
    <location>
        <begin position="230"/>
        <end position="256"/>
    </location>
</feature>
<keyword evidence="2" id="KW-0479">Metal-binding</keyword>
<feature type="compositionally biased region" description="Acidic residues" evidence="9">
    <location>
        <begin position="261"/>
        <end position="275"/>
    </location>
</feature>
<dbReference type="GO" id="GO:0005634">
    <property type="term" value="C:nucleus"/>
    <property type="evidence" value="ECO:0007669"/>
    <property type="project" value="UniProtKB-SubCell"/>
</dbReference>
<protein>
    <submittedName>
        <fullName evidence="11">Zinc finger protein 28</fullName>
    </submittedName>
</protein>
<keyword evidence="12" id="KW-1185">Reference proteome</keyword>
<dbReference type="InterPro" id="IPR013087">
    <property type="entry name" value="Znf_C2H2_type"/>
</dbReference>
<dbReference type="Gene3D" id="3.30.160.60">
    <property type="entry name" value="Classic Zinc Finger"/>
    <property type="match status" value="1"/>
</dbReference>
<dbReference type="PROSITE" id="PS00028">
    <property type="entry name" value="ZINC_FINGER_C2H2_1"/>
    <property type="match status" value="1"/>
</dbReference>
<evidence type="ECO:0000256" key="3">
    <source>
        <dbReference type="ARBA" id="ARBA00022737"/>
    </source>
</evidence>
<gene>
    <name evidence="11" type="primary">ZFP28</name>
    <name evidence="11" type="ORF">E2C01_001754</name>
</gene>
<dbReference type="PROSITE" id="PS50157">
    <property type="entry name" value="ZINC_FINGER_C2H2_2"/>
    <property type="match status" value="2"/>
</dbReference>
<keyword evidence="5" id="KW-0862">Zinc</keyword>
<evidence type="ECO:0000256" key="6">
    <source>
        <dbReference type="ARBA" id="ARBA00023242"/>
    </source>
</evidence>
<evidence type="ECO:0000256" key="8">
    <source>
        <dbReference type="SAM" id="Coils"/>
    </source>
</evidence>
<comment type="subcellular location">
    <subcellularLocation>
        <location evidence="1">Nucleus</location>
    </subcellularLocation>
</comment>
<dbReference type="Proteomes" id="UP000324222">
    <property type="component" value="Unassembled WGS sequence"/>
</dbReference>
<evidence type="ECO:0000256" key="2">
    <source>
        <dbReference type="ARBA" id="ARBA00022723"/>
    </source>
</evidence>
<organism evidence="11 12">
    <name type="scientific">Portunus trituberculatus</name>
    <name type="common">Swimming crab</name>
    <name type="synonym">Neptunus trituberculatus</name>
    <dbReference type="NCBI Taxonomy" id="210409"/>
    <lineage>
        <taxon>Eukaryota</taxon>
        <taxon>Metazoa</taxon>
        <taxon>Ecdysozoa</taxon>
        <taxon>Arthropoda</taxon>
        <taxon>Crustacea</taxon>
        <taxon>Multicrustacea</taxon>
        <taxon>Malacostraca</taxon>
        <taxon>Eumalacostraca</taxon>
        <taxon>Eucarida</taxon>
        <taxon>Decapoda</taxon>
        <taxon>Pleocyemata</taxon>
        <taxon>Brachyura</taxon>
        <taxon>Eubrachyura</taxon>
        <taxon>Portunoidea</taxon>
        <taxon>Portunidae</taxon>
        <taxon>Portuninae</taxon>
        <taxon>Portunus</taxon>
    </lineage>
</organism>
<feature type="region of interest" description="Disordered" evidence="9">
    <location>
        <begin position="203"/>
        <end position="275"/>
    </location>
</feature>
<sequence length="443" mass="49091">MENLEHIVTSGATGVTHVAAVGTVQGVAGVTGVQTLNNVSGVNTVGSVAGVTGVTGLAWYNYSPDGVGQLITSGPAVQVELGSPDIARQFNQQVQAQYGNLQVQVQAVTNPTPVTKPPPASTPDPLMIVKQPKSRVRQSGGERVPCPECGKTVSCNATLRDHLPLDKHMKVHSKSRPFKCDSCDKAFKYKESLTVHKEKYCGKEVSKKPRAPRRPDAKKPGPKPGSGRKYVQKRKGRPRGRPRKRGRGKRGRPRKYFKQEDFDEEEEDIDGELEPEEVPLDEISEDQSEEIIPEAIIDPLKIEKIVEETELQHDSLEQHADELQHHQLQHEHLQHATHEIHIEDATALTIVSPEEAEQQAAAAGGVQLVTLHPEVPIQIVSHDPQTQVTHQLITRDGVQMWYPRQYQHNIMRRKLHVSWAEIDAGAAWSPRLRAAQPNKDTHP</sequence>
<feature type="coiled-coil region" evidence="8">
    <location>
        <begin position="306"/>
        <end position="336"/>
    </location>
</feature>
<evidence type="ECO:0000256" key="7">
    <source>
        <dbReference type="PROSITE-ProRule" id="PRU00042"/>
    </source>
</evidence>
<dbReference type="AlphaFoldDB" id="A0A5B7CK25"/>
<dbReference type="PANTHER" id="PTHR24406">
    <property type="entry name" value="TRANSCRIPTIONAL REPRESSOR CTCFL-RELATED"/>
    <property type="match status" value="1"/>
</dbReference>
<keyword evidence="6" id="KW-0539">Nucleus</keyword>
<evidence type="ECO:0000256" key="4">
    <source>
        <dbReference type="ARBA" id="ARBA00022771"/>
    </source>
</evidence>
<proteinExistence type="predicted"/>
<dbReference type="SUPFAM" id="SSF57667">
    <property type="entry name" value="beta-beta-alpha zinc fingers"/>
    <property type="match status" value="1"/>
</dbReference>
<dbReference type="InterPro" id="IPR036236">
    <property type="entry name" value="Znf_C2H2_sf"/>
</dbReference>
<keyword evidence="8" id="KW-0175">Coiled coil</keyword>
<comment type="caution">
    <text evidence="11">The sequence shown here is derived from an EMBL/GenBank/DDBJ whole genome shotgun (WGS) entry which is preliminary data.</text>
</comment>
<evidence type="ECO:0000256" key="5">
    <source>
        <dbReference type="ARBA" id="ARBA00022833"/>
    </source>
</evidence>